<dbReference type="SMART" id="SM00401">
    <property type="entry name" value="ZnF_GATA"/>
    <property type="match status" value="1"/>
</dbReference>
<feature type="region of interest" description="Disordered" evidence="6">
    <location>
        <begin position="158"/>
        <end position="213"/>
    </location>
</feature>
<keyword evidence="2" id="KW-0479">Metal-binding</keyword>
<protein>
    <recommendedName>
        <fullName evidence="7">GATA-type domain-containing protein</fullName>
    </recommendedName>
</protein>
<dbReference type="PROSITE" id="PS50114">
    <property type="entry name" value="GATA_ZN_FINGER_2"/>
    <property type="match status" value="1"/>
</dbReference>
<evidence type="ECO:0000256" key="1">
    <source>
        <dbReference type="ARBA" id="ARBA00005694"/>
    </source>
</evidence>
<evidence type="ECO:0000256" key="3">
    <source>
        <dbReference type="ARBA" id="ARBA00022771"/>
    </source>
</evidence>
<dbReference type="InterPro" id="IPR013088">
    <property type="entry name" value="Znf_NHR/GATA"/>
</dbReference>
<dbReference type="InterPro" id="IPR000679">
    <property type="entry name" value="Znf_GATA"/>
</dbReference>
<keyword evidence="4" id="KW-0862">Zinc</keyword>
<feature type="compositionally biased region" description="Low complexity" evidence="6">
    <location>
        <begin position="186"/>
        <end position="206"/>
    </location>
</feature>
<feature type="region of interest" description="Disordered" evidence="6">
    <location>
        <begin position="250"/>
        <end position="301"/>
    </location>
</feature>
<evidence type="ECO:0000313" key="8">
    <source>
        <dbReference type="EMBL" id="CAE0190884.1"/>
    </source>
</evidence>
<accession>A0A7S3CAU6</accession>
<reference evidence="8" key="1">
    <citation type="submission" date="2021-01" db="EMBL/GenBank/DDBJ databases">
        <authorList>
            <person name="Corre E."/>
            <person name="Pelletier E."/>
            <person name="Niang G."/>
            <person name="Scheremetjew M."/>
            <person name="Finn R."/>
            <person name="Kale V."/>
            <person name="Holt S."/>
            <person name="Cochrane G."/>
            <person name="Meng A."/>
            <person name="Brown T."/>
            <person name="Cohen L."/>
        </authorList>
    </citation>
    <scope>NUCLEOTIDE SEQUENCE</scope>
    <source>
        <strain evidence="8">RCC1871</strain>
    </source>
</reference>
<dbReference type="SUPFAM" id="SSF57716">
    <property type="entry name" value="Glucocorticoid receptor-like (DNA-binding domain)"/>
    <property type="match status" value="1"/>
</dbReference>
<sequence length="301" mass="32408">MGARVHQTMSATSSDSEDAKTRQQCRKLRSSSREAELSSQGGHQQQSPSSPAPACLVGGDDLLPFLDAEQDNLFLFPEEWHGDASTLGMELRARQNKKQVFGRCDLKVDNVDEVLRQAHADLARHDSLRYTLVKRNPDGKSARVATAADVKDLSSLLSTKARVENPEANSNASNNKKRAGDEEAAKPAARSPAAGSSSPSRRGAASQYKPGGPCDHCGVCESPQWRRGPPEKPQLCNACGTRFRRTNNLGSPSGNASSSCREAATTSAAAAGRKRGEIIRRHKADKKPRFDRSLHAVPVSA</sequence>
<proteinExistence type="inferred from homology"/>
<dbReference type="Gene3D" id="3.30.50.10">
    <property type="entry name" value="Erythroid Transcription Factor GATA-1, subunit A"/>
    <property type="match status" value="1"/>
</dbReference>
<evidence type="ECO:0000313" key="9">
    <source>
        <dbReference type="EMBL" id="CAE0190885.1"/>
    </source>
</evidence>
<evidence type="ECO:0000256" key="5">
    <source>
        <dbReference type="PROSITE-ProRule" id="PRU00094"/>
    </source>
</evidence>
<evidence type="ECO:0000256" key="4">
    <source>
        <dbReference type="ARBA" id="ARBA00022833"/>
    </source>
</evidence>
<feature type="compositionally biased region" description="Low complexity" evidence="6">
    <location>
        <begin position="256"/>
        <end position="271"/>
    </location>
</feature>
<evidence type="ECO:0000256" key="6">
    <source>
        <dbReference type="SAM" id="MobiDB-lite"/>
    </source>
</evidence>
<dbReference type="EMBL" id="HBHZ01005128">
    <property type="protein sequence ID" value="CAE0190885.1"/>
    <property type="molecule type" value="Transcribed_RNA"/>
</dbReference>
<dbReference type="InterPro" id="IPR051140">
    <property type="entry name" value="GATA_TF"/>
</dbReference>
<dbReference type="Pfam" id="PF00320">
    <property type="entry name" value="GATA"/>
    <property type="match status" value="1"/>
</dbReference>
<dbReference type="CDD" id="cd00202">
    <property type="entry name" value="ZnF_GATA"/>
    <property type="match status" value="1"/>
</dbReference>
<name>A0A7S3CAU6_9CHLO</name>
<dbReference type="PANTHER" id="PTHR45658">
    <property type="entry name" value="GATA TRANSCRIPTION FACTOR"/>
    <property type="match status" value="1"/>
</dbReference>
<dbReference type="EMBL" id="HBHZ01005127">
    <property type="protein sequence ID" value="CAE0190884.1"/>
    <property type="molecule type" value="Transcribed_RNA"/>
</dbReference>
<gene>
    <name evidence="8" type="ORF">CROS1456_LOCUS3974</name>
    <name evidence="9" type="ORF">CROS1456_LOCUS3975</name>
</gene>
<evidence type="ECO:0000256" key="2">
    <source>
        <dbReference type="ARBA" id="ARBA00022723"/>
    </source>
</evidence>
<dbReference type="AlphaFoldDB" id="A0A7S3CAU6"/>
<keyword evidence="3 5" id="KW-0863">Zinc-finger</keyword>
<feature type="domain" description="GATA-type" evidence="7">
    <location>
        <begin position="208"/>
        <end position="244"/>
    </location>
</feature>
<feature type="region of interest" description="Disordered" evidence="6">
    <location>
        <begin position="1"/>
        <end position="56"/>
    </location>
</feature>
<dbReference type="GO" id="GO:0006355">
    <property type="term" value="P:regulation of DNA-templated transcription"/>
    <property type="evidence" value="ECO:0007669"/>
    <property type="project" value="InterPro"/>
</dbReference>
<evidence type="ECO:0000259" key="7">
    <source>
        <dbReference type="PROSITE" id="PS50114"/>
    </source>
</evidence>
<dbReference type="GO" id="GO:0043565">
    <property type="term" value="F:sequence-specific DNA binding"/>
    <property type="evidence" value="ECO:0007669"/>
    <property type="project" value="InterPro"/>
</dbReference>
<comment type="similarity">
    <text evidence="1">Belongs to the type IV zinc-finger family. Class A subfamily.</text>
</comment>
<feature type="compositionally biased region" description="Low complexity" evidence="6">
    <location>
        <begin position="37"/>
        <end position="49"/>
    </location>
</feature>
<dbReference type="GO" id="GO:0008270">
    <property type="term" value="F:zinc ion binding"/>
    <property type="evidence" value="ECO:0007669"/>
    <property type="project" value="UniProtKB-KW"/>
</dbReference>
<dbReference type="PROSITE" id="PS00344">
    <property type="entry name" value="GATA_ZN_FINGER_1"/>
    <property type="match status" value="1"/>
</dbReference>
<organism evidence="8">
    <name type="scientific">Chloropicon roscoffensis</name>
    <dbReference type="NCBI Taxonomy" id="1461544"/>
    <lineage>
        <taxon>Eukaryota</taxon>
        <taxon>Viridiplantae</taxon>
        <taxon>Chlorophyta</taxon>
        <taxon>Chloropicophyceae</taxon>
        <taxon>Chloropicales</taxon>
        <taxon>Chloropicaceae</taxon>
        <taxon>Chloropicon</taxon>
    </lineage>
</organism>